<dbReference type="Proteomes" id="UP001149142">
    <property type="component" value="Unassembled WGS sequence"/>
</dbReference>
<evidence type="ECO:0000313" key="4">
    <source>
        <dbReference type="Proteomes" id="UP001149142"/>
    </source>
</evidence>
<proteinExistence type="predicted"/>
<dbReference type="EMBL" id="JAPFGC010000001">
    <property type="protein sequence ID" value="MDA0175880.1"/>
    <property type="molecule type" value="Genomic_DNA"/>
</dbReference>
<reference evidence="1" key="1">
    <citation type="submission" date="2022-11" db="EMBL/GenBank/DDBJ databases">
        <title>Refractory cell wall polysaccharides provide important carbon source for microbial heterotrophs in the hadal ocean.</title>
        <authorList>
            <person name="Zhu X."/>
        </authorList>
    </citation>
    <scope>NUCLEOTIDE SEQUENCE</scope>
    <source>
        <strain evidence="1">MTRN7</strain>
    </source>
</reference>
<dbReference type="InterPro" id="IPR013783">
    <property type="entry name" value="Ig-like_fold"/>
</dbReference>
<accession>A0ABT4RVX3</accession>
<name>A0ABT4RVX3_9FLAO</name>
<evidence type="ECO:0000313" key="2">
    <source>
        <dbReference type="EMBL" id="MDA0175927.1"/>
    </source>
</evidence>
<dbReference type="Gene3D" id="2.60.40.10">
    <property type="entry name" value="Immunoglobulins"/>
    <property type="match status" value="1"/>
</dbReference>
<evidence type="ECO:0000313" key="3">
    <source>
        <dbReference type="EMBL" id="MDA0175941.1"/>
    </source>
</evidence>
<evidence type="ECO:0008006" key="5">
    <source>
        <dbReference type="Google" id="ProtNLM"/>
    </source>
</evidence>
<dbReference type="EMBL" id="JAPFGC010000001">
    <property type="protein sequence ID" value="MDA0175927.1"/>
    <property type="molecule type" value="Genomic_DNA"/>
</dbReference>
<sequence length="689" mass="78039">MIQAIQTPFPGNVLLDGNNTTIIVQSSNSGVDYYFRAKIYINNELFDTQSWSRKDNFVAEKNLRYLYNAYFNTHFNQVFTDGLIEQDHLKKEVKIIVEEYSIADDTLTQTLELPIFHILFNTKSVLFDDAQPVSILGLDTNYLQTHDTGVIVIPFFANTNNEVIRVTTTLDTGTVLDVQTVAATTDKKVYLYTYNLNNINYSNLFVKTEVAVGDTVKTFTYKLFKNPTYPVKEIAFKNNFGFYIPVYFVGEFSSDNNYKTNTYDNFDFSETIFDVEENATYKINTNYLHLQELPIVNQVSNALQSFFKDATGYTPINTTTKKAALNQDREHLFNTELTFTFKKGLPLDNNGFLVPPEVDNITVSGDENTTFDISKLEFENVYSDQFPISQIYLSPTSSNGVFTVVFLNGDTEVVNDNQYYNWDEIDKFTFTSGLNESGDNYQIIQFQLGNYYFFSNQANLIININDLPDINLPPQILPDGTFHYLIFKPAGTTGSTDVALVTVQDPEDDTFTVLWTLPDNPPGITISNETTLTPTLTADNSSITGQWYDLKITATDSNGNSSEKTHLLLVAEVASRITVTEEDPVGTTRIFNVNIDRGLPNGTIDLEFDYNVYSNQKYAAVFSNNLNDEKIINLQNRKQTFTKTFDANGEINFEVTIENAGISHDSLKITQLNPSNNMVIDKSFEVVYL</sequence>
<evidence type="ECO:0000313" key="1">
    <source>
        <dbReference type="EMBL" id="MDA0175880.1"/>
    </source>
</evidence>
<organism evidence="1 4">
    <name type="scientific">Mesoflavibacter profundi</name>
    <dbReference type="NCBI Taxonomy" id="2708110"/>
    <lineage>
        <taxon>Bacteria</taxon>
        <taxon>Pseudomonadati</taxon>
        <taxon>Bacteroidota</taxon>
        <taxon>Flavobacteriia</taxon>
        <taxon>Flavobacteriales</taxon>
        <taxon>Flavobacteriaceae</taxon>
        <taxon>Mesoflavibacter</taxon>
    </lineage>
</organism>
<comment type="caution">
    <text evidence="1">The sequence shown here is derived from an EMBL/GenBank/DDBJ whole genome shotgun (WGS) entry which is preliminary data.</text>
</comment>
<dbReference type="EMBL" id="JAPFGC010000002">
    <property type="protein sequence ID" value="MDA0175941.1"/>
    <property type="molecule type" value="Genomic_DNA"/>
</dbReference>
<keyword evidence="4" id="KW-1185">Reference proteome</keyword>
<protein>
    <recommendedName>
        <fullName evidence="5">Fibronectin type-III domain-containing protein</fullName>
    </recommendedName>
</protein>
<dbReference type="RefSeq" id="WP_270004813.1">
    <property type="nucleotide sequence ID" value="NZ_JAPFGC010000001.1"/>
</dbReference>
<gene>
    <name evidence="1" type="ORF">OOZ35_00070</name>
    <name evidence="2" type="ORF">OOZ35_00305</name>
    <name evidence="3" type="ORF">OOZ35_00375</name>
</gene>